<dbReference type="AlphaFoldDB" id="U2KWZ0"/>
<feature type="transmembrane region" description="Helical" evidence="6">
    <location>
        <begin position="7"/>
        <end position="29"/>
    </location>
</feature>
<feature type="transmembrane region" description="Helical" evidence="6">
    <location>
        <begin position="380"/>
        <end position="401"/>
    </location>
</feature>
<evidence type="ECO:0000256" key="6">
    <source>
        <dbReference type="SAM" id="Phobius"/>
    </source>
</evidence>
<dbReference type="InterPro" id="IPR002293">
    <property type="entry name" value="AA/rel_permease1"/>
</dbReference>
<feature type="transmembrane region" description="Helical" evidence="6">
    <location>
        <begin position="150"/>
        <end position="170"/>
    </location>
</feature>
<dbReference type="HOGENOM" id="CLU_042136_0_0_9"/>
<feature type="transmembrane region" description="Helical" evidence="6">
    <location>
        <begin position="413"/>
        <end position="432"/>
    </location>
</feature>
<feature type="transmembrane region" description="Helical" evidence="6">
    <location>
        <begin position="318"/>
        <end position="338"/>
    </location>
</feature>
<dbReference type="eggNOG" id="COG1113">
    <property type="taxonomic scope" value="Bacteria"/>
</dbReference>
<dbReference type="EMBL" id="AWVF01000116">
    <property type="protein sequence ID" value="ERJ96590.1"/>
    <property type="molecule type" value="Genomic_DNA"/>
</dbReference>
<dbReference type="GO" id="GO:0022857">
    <property type="term" value="F:transmembrane transporter activity"/>
    <property type="evidence" value="ECO:0007669"/>
    <property type="project" value="InterPro"/>
</dbReference>
<proteinExistence type="predicted"/>
<protein>
    <submittedName>
        <fullName evidence="7">Amino acid permease</fullName>
    </submittedName>
</protein>
<dbReference type="PANTHER" id="PTHR42770:SF12">
    <property type="entry name" value="AMINO ACID TRANSPORTER"/>
    <property type="match status" value="1"/>
</dbReference>
<dbReference type="GO" id="GO:0005886">
    <property type="term" value="C:plasma membrane"/>
    <property type="evidence" value="ECO:0007669"/>
    <property type="project" value="UniProtKB-SubCell"/>
</dbReference>
<keyword evidence="2" id="KW-1003">Cell membrane</keyword>
<dbReference type="Proteomes" id="UP000016662">
    <property type="component" value="Unassembled WGS sequence"/>
</dbReference>
<evidence type="ECO:0000313" key="7">
    <source>
        <dbReference type="EMBL" id="ERJ96590.1"/>
    </source>
</evidence>
<feature type="transmembrane region" description="Helical" evidence="6">
    <location>
        <begin position="74"/>
        <end position="94"/>
    </location>
</feature>
<gene>
    <name evidence="7" type="ORF">RUMCAL_01042</name>
</gene>
<reference evidence="7 8" key="1">
    <citation type="submission" date="2013-07" db="EMBL/GenBank/DDBJ databases">
        <authorList>
            <person name="Weinstock G."/>
            <person name="Sodergren E."/>
            <person name="Wylie T."/>
            <person name="Fulton L."/>
            <person name="Fulton R."/>
            <person name="Fronick C."/>
            <person name="O'Laughlin M."/>
            <person name="Godfrey J."/>
            <person name="Miner T."/>
            <person name="Herter B."/>
            <person name="Appelbaum E."/>
            <person name="Cordes M."/>
            <person name="Lek S."/>
            <person name="Wollam A."/>
            <person name="Pepin K.H."/>
            <person name="Palsikar V.B."/>
            <person name="Mitreva M."/>
            <person name="Wilson R.K."/>
        </authorList>
    </citation>
    <scope>NUCLEOTIDE SEQUENCE [LARGE SCALE GENOMIC DNA]</scope>
    <source>
        <strain evidence="7 8">ATCC 27760</strain>
    </source>
</reference>
<dbReference type="InterPro" id="IPR050367">
    <property type="entry name" value="APC_superfamily"/>
</dbReference>
<keyword evidence="3 6" id="KW-0812">Transmembrane</keyword>
<dbReference type="STRING" id="411473.RUMCAL_01042"/>
<sequence length="491" mass="53283">MQEKKLGLPSIVATGVGLIIATSCLLSIGQGASTIGLPFIITMAIACAFNILTAFSICELNALMPNLTGGMAQYTLACFGPFVSIVITVGGYLTCQTIMGSSEAAMFGNTLSNVLTGVPIPGSVYSIVLILILLGLNLFGVDMFAKVQNIVAYGLIGSLLFLGIMGTIKLGTGQVVEQPAVLSSKPGDVFSLLGLAFFLFIGVEFIVPISTQVKNPRKKVPFGMVISLVAILVMQIFMVIGFSHYTPWDELGVSTVPHILYGSLLYGKVGTIWMTVISLLAVISTLNTAMFSIAQICSGMAKIQLLPSVFMRKNKRGTPYVGLLLVAAVMILINITGLSTSDQLTFLILTGCTFWISSYIILHFDVLILRKRLPKAPRTFKLPFGPLIPIIGIIGNGFMIYNIDSSWEVKKRIYLIFVITVAILSVYAVLWIKCVMKRPMFKAYQIKEVMAMESDLYQINYNPDVAKKLHLDAKPEIESMPADVNTGTRPE</sequence>
<evidence type="ECO:0000313" key="8">
    <source>
        <dbReference type="Proteomes" id="UP000016662"/>
    </source>
</evidence>
<dbReference type="PATRIC" id="fig|411473.3.peg.858"/>
<feature type="transmembrane region" description="Helical" evidence="6">
    <location>
        <begin position="272"/>
        <end position="297"/>
    </location>
</feature>
<feature type="transmembrane region" description="Helical" evidence="6">
    <location>
        <begin position="222"/>
        <end position="245"/>
    </location>
</feature>
<dbReference type="RefSeq" id="WP_021682500.1">
    <property type="nucleotide sequence ID" value="NZ_KI260418.1"/>
</dbReference>
<dbReference type="Gene3D" id="1.20.1740.10">
    <property type="entry name" value="Amino acid/polyamine transporter I"/>
    <property type="match status" value="1"/>
</dbReference>
<keyword evidence="5 6" id="KW-0472">Membrane</keyword>
<feature type="transmembrane region" description="Helical" evidence="6">
    <location>
        <begin position="344"/>
        <end position="368"/>
    </location>
</feature>
<comment type="caution">
    <text evidence="7">The sequence shown here is derived from an EMBL/GenBank/DDBJ whole genome shotgun (WGS) entry which is preliminary data.</text>
</comment>
<name>U2KWZ0_9FIRM</name>
<dbReference type="Pfam" id="PF13520">
    <property type="entry name" value="AA_permease_2"/>
    <property type="match status" value="1"/>
</dbReference>
<evidence type="ECO:0000256" key="4">
    <source>
        <dbReference type="ARBA" id="ARBA00022989"/>
    </source>
</evidence>
<dbReference type="PROSITE" id="PS51257">
    <property type="entry name" value="PROKAR_LIPOPROTEIN"/>
    <property type="match status" value="1"/>
</dbReference>
<evidence type="ECO:0000256" key="1">
    <source>
        <dbReference type="ARBA" id="ARBA00004651"/>
    </source>
</evidence>
<feature type="transmembrane region" description="Helical" evidence="6">
    <location>
        <begin position="190"/>
        <end position="210"/>
    </location>
</feature>
<evidence type="ECO:0000256" key="2">
    <source>
        <dbReference type="ARBA" id="ARBA00022475"/>
    </source>
</evidence>
<dbReference type="OrthoDB" id="1806975at2"/>
<feature type="transmembrane region" description="Helical" evidence="6">
    <location>
        <begin position="35"/>
        <end position="62"/>
    </location>
</feature>
<evidence type="ECO:0000256" key="3">
    <source>
        <dbReference type="ARBA" id="ARBA00022692"/>
    </source>
</evidence>
<accession>U2KWZ0</accession>
<dbReference type="PIRSF" id="PIRSF006060">
    <property type="entry name" value="AA_transporter"/>
    <property type="match status" value="1"/>
</dbReference>
<feature type="transmembrane region" description="Helical" evidence="6">
    <location>
        <begin position="114"/>
        <end position="138"/>
    </location>
</feature>
<keyword evidence="8" id="KW-1185">Reference proteome</keyword>
<organism evidence="7 8">
    <name type="scientific">Ruminococcus callidus ATCC 27760</name>
    <dbReference type="NCBI Taxonomy" id="411473"/>
    <lineage>
        <taxon>Bacteria</taxon>
        <taxon>Bacillati</taxon>
        <taxon>Bacillota</taxon>
        <taxon>Clostridia</taxon>
        <taxon>Eubacteriales</taxon>
        <taxon>Oscillospiraceae</taxon>
        <taxon>Ruminococcus</taxon>
    </lineage>
</organism>
<comment type="subcellular location">
    <subcellularLocation>
        <location evidence="1">Cell membrane</location>
        <topology evidence="1">Multi-pass membrane protein</topology>
    </subcellularLocation>
</comment>
<evidence type="ECO:0000256" key="5">
    <source>
        <dbReference type="ARBA" id="ARBA00023136"/>
    </source>
</evidence>
<dbReference type="PANTHER" id="PTHR42770">
    <property type="entry name" value="AMINO ACID TRANSPORTER-RELATED"/>
    <property type="match status" value="1"/>
</dbReference>
<keyword evidence="4 6" id="KW-1133">Transmembrane helix</keyword>